<feature type="chain" id="PRO_5030106517" evidence="2">
    <location>
        <begin position="25"/>
        <end position="508"/>
    </location>
</feature>
<accession>A0A5B8YAC4</accession>
<evidence type="ECO:0000256" key="2">
    <source>
        <dbReference type="SAM" id="SignalP"/>
    </source>
</evidence>
<accession>A0A4Y6PVP2</accession>
<organism evidence="3 4">
    <name type="scientific">Persicimonas caeni</name>
    <dbReference type="NCBI Taxonomy" id="2292766"/>
    <lineage>
        <taxon>Bacteria</taxon>
        <taxon>Deltaproteobacteria</taxon>
        <taxon>Bradymonadales</taxon>
        <taxon>Bradymonadaceae</taxon>
        <taxon>Persicimonas</taxon>
    </lineage>
</organism>
<evidence type="ECO:0000313" key="3">
    <source>
        <dbReference type="EMBL" id="QDG51805.1"/>
    </source>
</evidence>
<keyword evidence="4" id="KW-1185">Reference proteome</keyword>
<reference evidence="3 4" key="1">
    <citation type="submission" date="2019-06" db="EMBL/GenBank/DDBJ databases">
        <title>Persicimonas caeni gen. nov., sp. nov., a predatory bacterium isolated from solar saltern.</title>
        <authorList>
            <person name="Wang S."/>
        </authorList>
    </citation>
    <scope>NUCLEOTIDE SEQUENCE [LARGE SCALE GENOMIC DNA]</scope>
    <source>
        <strain evidence="3 4">YN101</strain>
    </source>
</reference>
<evidence type="ECO:0000256" key="1">
    <source>
        <dbReference type="SAM" id="MobiDB-lite"/>
    </source>
</evidence>
<dbReference type="Proteomes" id="UP000315995">
    <property type="component" value="Chromosome"/>
</dbReference>
<gene>
    <name evidence="3" type="ORF">FIV42_13955</name>
</gene>
<dbReference type="AlphaFoldDB" id="A0A4Y6PVP2"/>
<keyword evidence="2" id="KW-0732">Signal</keyword>
<dbReference type="RefSeq" id="WP_141198285.1">
    <property type="nucleotide sequence ID" value="NZ_CP041186.1"/>
</dbReference>
<proteinExistence type="predicted"/>
<dbReference type="OrthoDB" id="5484861at2"/>
<evidence type="ECO:0000313" key="4">
    <source>
        <dbReference type="Proteomes" id="UP000315995"/>
    </source>
</evidence>
<name>A0A4Y6PVP2_PERCE</name>
<sequence length="508" mass="56577">MTHKRCRSTLLLILLLALPACSDAQDPSPSNASPLQPLIYTERPDLSPEAAAVRERRLMRHLLDGSNASGNWGSLEKRSQTRRQPMSTAEALGQAMFTALVERDEDLWDSVFVAPADYAGMVHLELDRSRKFVDDIQGKSGEVWRSFEVGRASEAPEGGFAGLLEFHSLELGEGRTLDGPIAEEGEPIAQHWGNVLRLRLKGSDVIFELRVPKILRIAHPRHHPNQPGLGVASAVQMSSQLEVYLRAGLHLKPQLLETREYPYPLAVGNFWRYRRSLQDAAKAAEAGPDSIKQAPTQQDPTKQAPSEQAPSEQAPSEQASPEDANPALSASGLRATETLLEVTSVDRYGSWRLVTLRRSYNDEKLTTIDQHWLVLPRRIYRCSSVCRVHADDLGWLLSYLDRQTPLFRFPMRLDEGWGEGGQSGEDDEVFQVAGDWHDILVPAGSYANTVAIEGTGPLEAIDRYYRGRGQTRYFSHGRGVVQRVIHASTDGDQPAVVEKLIESRIMPR</sequence>
<feature type="region of interest" description="Disordered" evidence="1">
    <location>
        <begin position="282"/>
        <end position="328"/>
    </location>
</feature>
<dbReference type="EMBL" id="CP041186">
    <property type="protein sequence ID" value="QDG51805.1"/>
    <property type="molecule type" value="Genomic_DNA"/>
</dbReference>
<feature type="compositionally biased region" description="Polar residues" evidence="1">
    <location>
        <begin position="293"/>
        <end position="319"/>
    </location>
</feature>
<feature type="signal peptide" evidence="2">
    <location>
        <begin position="1"/>
        <end position="24"/>
    </location>
</feature>
<protein>
    <submittedName>
        <fullName evidence="3">Uncharacterized protein</fullName>
    </submittedName>
</protein>